<keyword evidence="8" id="KW-0800">Toxin</keyword>
<keyword evidence="6 8" id="KW-0460">Magnesium</keyword>
<evidence type="ECO:0000256" key="4">
    <source>
        <dbReference type="ARBA" id="ARBA00022723"/>
    </source>
</evidence>
<keyword evidence="5 8" id="KW-0378">Hydrolase</keyword>
<keyword evidence="11" id="KW-1185">Reference proteome</keyword>
<dbReference type="GO" id="GO:0016787">
    <property type="term" value="F:hydrolase activity"/>
    <property type="evidence" value="ECO:0007669"/>
    <property type="project" value="UniProtKB-KW"/>
</dbReference>
<dbReference type="InterPro" id="IPR029060">
    <property type="entry name" value="PIN-like_dom_sf"/>
</dbReference>
<dbReference type="PANTHER" id="PTHR33653">
    <property type="entry name" value="RIBONUCLEASE VAPC2"/>
    <property type="match status" value="1"/>
</dbReference>
<comment type="cofactor">
    <cofactor evidence="1 8">
        <name>Mg(2+)</name>
        <dbReference type="ChEBI" id="CHEBI:18420"/>
    </cofactor>
</comment>
<dbReference type="InterPro" id="IPR050556">
    <property type="entry name" value="Type_II_TA_system_RNase"/>
</dbReference>
<feature type="binding site" evidence="8">
    <location>
        <position position="6"/>
    </location>
    <ligand>
        <name>Mg(2+)</name>
        <dbReference type="ChEBI" id="CHEBI:18420"/>
    </ligand>
</feature>
<feature type="binding site" evidence="8">
    <location>
        <position position="104"/>
    </location>
    <ligand>
        <name>Mg(2+)</name>
        <dbReference type="ChEBI" id="CHEBI:18420"/>
    </ligand>
</feature>
<feature type="domain" description="PIN" evidence="9">
    <location>
        <begin position="4"/>
        <end position="130"/>
    </location>
</feature>
<organism evidence="10 11">
    <name type="scientific">Silvibacterium dinghuense</name>
    <dbReference type="NCBI Taxonomy" id="1560006"/>
    <lineage>
        <taxon>Bacteria</taxon>
        <taxon>Pseudomonadati</taxon>
        <taxon>Acidobacteriota</taxon>
        <taxon>Terriglobia</taxon>
        <taxon>Terriglobales</taxon>
        <taxon>Acidobacteriaceae</taxon>
        <taxon>Silvibacterium</taxon>
    </lineage>
</organism>
<dbReference type="Pfam" id="PF01850">
    <property type="entry name" value="PIN"/>
    <property type="match status" value="1"/>
</dbReference>
<comment type="similarity">
    <text evidence="7 8">Belongs to the PINc/VapC protein family.</text>
</comment>
<dbReference type="GO" id="GO:0090729">
    <property type="term" value="F:toxin activity"/>
    <property type="evidence" value="ECO:0007669"/>
    <property type="project" value="UniProtKB-KW"/>
</dbReference>
<dbReference type="InterPro" id="IPR022907">
    <property type="entry name" value="VapC_family"/>
</dbReference>
<dbReference type="EMBL" id="SDMK01000001">
    <property type="protein sequence ID" value="RXS97400.1"/>
    <property type="molecule type" value="Genomic_DNA"/>
</dbReference>
<evidence type="ECO:0000313" key="11">
    <source>
        <dbReference type="Proteomes" id="UP000290253"/>
    </source>
</evidence>
<keyword evidence="2 8" id="KW-1277">Toxin-antitoxin system</keyword>
<comment type="caution">
    <text evidence="10">The sequence shown here is derived from an EMBL/GenBank/DDBJ whole genome shotgun (WGS) entry which is preliminary data.</text>
</comment>
<dbReference type="GO" id="GO:0004540">
    <property type="term" value="F:RNA nuclease activity"/>
    <property type="evidence" value="ECO:0007669"/>
    <property type="project" value="InterPro"/>
</dbReference>
<dbReference type="GO" id="GO:0000287">
    <property type="term" value="F:magnesium ion binding"/>
    <property type="evidence" value="ECO:0007669"/>
    <property type="project" value="UniProtKB-UniRule"/>
</dbReference>
<dbReference type="InterPro" id="IPR002716">
    <property type="entry name" value="PIN_dom"/>
</dbReference>
<evidence type="ECO:0000313" key="10">
    <source>
        <dbReference type="EMBL" id="RXS97400.1"/>
    </source>
</evidence>
<dbReference type="AlphaFoldDB" id="A0A4Q1SJF1"/>
<evidence type="ECO:0000256" key="7">
    <source>
        <dbReference type="ARBA" id="ARBA00038093"/>
    </source>
</evidence>
<sequence>MGLILDSSVLITAERTKRNARQALAEISQRVAGEDVALSVVTLMELAHGAARANAPERKALRQQFLRELAEAIPIYPVTVSVALKAGQIDGENAARGIRIAATDLLIGVTALELGYRVATENLRDFRKIPGLQLLPF</sequence>
<dbReference type="OrthoDB" id="120859at2"/>
<evidence type="ECO:0000256" key="1">
    <source>
        <dbReference type="ARBA" id="ARBA00001946"/>
    </source>
</evidence>
<proteinExistence type="inferred from homology"/>
<dbReference type="SUPFAM" id="SSF88723">
    <property type="entry name" value="PIN domain-like"/>
    <property type="match status" value="1"/>
</dbReference>
<evidence type="ECO:0000259" key="9">
    <source>
        <dbReference type="Pfam" id="PF01850"/>
    </source>
</evidence>
<keyword evidence="4 8" id="KW-0479">Metal-binding</keyword>
<keyword evidence="3 8" id="KW-0540">Nuclease</keyword>
<reference evidence="10 11" key="1">
    <citation type="journal article" date="2016" name="Int. J. Syst. Evol. Microbiol.">
        <title>Acidipila dinghuensis sp. nov., an acidobacterium isolated from forest soil.</title>
        <authorList>
            <person name="Jiang Y.W."/>
            <person name="Wang J."/>
            <person name="Chen M.H."/>
            <person name="Lv Y.Y."/>
            <person name="Qiu L.H."/>
        </authorList>
    </citation>
    <scope>NUCLEOTIDE SEQUENCE [LARGE SCALE GENOMIC DNA]</scope>
    <source>
        <strain evidence="10 11">DHOF10</strain>
    </source>
</reference>
<dbReference type="Proteomes" id="UP000290253">
    <property type="component" value="Unassembled WGS sequence"/>
</dbReference>
<evidence type="ECO:0000256" key="3">
    <source>
        <dbReference type="ARBA" id="ARBA00022722"/>
    </source>
</evidence>
<dbReference type="RefSeq" id="WP_129207179.1">
    <property type="nucleotide sequence ID" value="NZ_BMGU01000001.1"/>
</dbReference>
<dbReference type="EC" id="3.1.-.-" evidence="8"/>
<dbReference type="Gene3D" id="3.40.50.1010">
    <property type="entry name" value="5'-nuclease"/>
    <property type="match status" value="1"/>
</dbReference>
<evidence type="ECO:0000256" key="2">
    <source>
        <dbReference type="ARBA" id="ARBA00022649"/>
    </source>
</evidence>
<name>A0A4Q1SJF1_9BACT</name>
<accession>A0A4Q1SJF1</accession>
<dbReference type="PANTHER" id="PTHR33653:SF1">
    <property type="entry name" value="RIBONUCLEASE VAPC2"/>
    <property type="match status" value="1"/>
</dbReference>
<evidence type="ECO:0000256" key="8">
    <source>
        <dbReference type="HAMAP-Rule" id="MF_00265"/>
    </source>
</evidence>
<dbReference type="HAMAP" id="MF_00265">
    <property type="entry name" value="VapC_Nob1"/>
    <property type="match status" value="1"/>
</dbReference>
<evidence type="ECO:0000256" key="5">
    <source>
        <dbReference type="ARBA" id="ARBA00022801"/>
    </source>
</evidence>
<evidence type="ECO:0000256" key="6">
    <source>
        <dbReference type="ARBA" id="ARBA00022842"/>
    </source>
</evidence>
<comment type="function">
    <text evidence="8">Toxic component of a toxin-antitoxin (TA) system. An RNase.</text>
</comment>
<protein>
    <recommendedName>
        <fullName evidence="8">Ribonuclease VapC</fullName>
        <shortName evidence="8">RNase VapC</shortName>
        <ecNumber evidence="8">3.1.-.-</ecNumber>
    </recommendedName>
    <alternativeName>
        <fullName evidence="8">Toxin VapC</fullName>
    </alternativeName>
</protein>
<gene>
    <name evidence="8" type="primary">vapC</name>
    <name evidence="10" type="ORF">ESZ00_05720</name>
</gene>